<name>A0A9W6N7Y7_9HYPH</name>
<dbReference type="RefSeq" id="WP_271202229.1">
    <property type="nucleotide sequence ID" value="NZ_BSFL01000005.1"/>
</dbReference>
<reference evidence="1" key="1">
    <citation type="journal article" date="2014" name="Int. J. Syst. Evol. Microbiol.">
        <title>Complete genome sequence of Corynebacterium casei LMG S-19264T (=DSM 44701T), isolated from a smear-ripened cheese.</title>
        <authorList>
            <consortium name="US DOE Joint Genome Institute (JGI-PGF)"/>
            <person name="Walter F."/>
            <person name="Albersmeier A."/>
            <person name="Kalinowski J."/>
            <person name="Ruckert C."/>
        </authorList>
    </citation>
    <scope>NUCLEOTIDE SEQUENCE</scope>
    <source>
        <strain evidence="1">VKM B-2748</strain>
    </source>
</reference>
<gene>
    <name evidence="1" type="ORF">GCM10008174_35000</name>
</gene>
<comment type="caution">
    <text evidence="1">The sequence shown here is derived from an EMBL/GenBank/DDBJ whole genome shotgun (WGS) entry which is preliminary data.</text>
</comment>
<dbReference type="EMBL" id="BSFL01000005">
    <property type="protein sequence ID" value="GLK81759.1"/>
    <property type="molecule type" value="Genomic_DNA"/>
</dbReference>
<sequence length="263" mass="29134">MPEKDKFSFGDDIIGELGNWGEKALVPVLTVSGLQLERRNKNREQFKSNDIKLTEAHAFACSAFMNLVSRNSGRRIEENPNTSQQVVLISHFLQGINLCEEAIVEGLYVQAATLLRQEHEIISAVQELGIDRRKDGKTPHATVGVLKNMGRVYGELSGAAHVSHAQLLHDMVEMTRGDLRWPSAFPVYHRDLARNLYSLHVGYIVLMGRLASEINEAIGLGGASDDEQTMMGLAISILHKEGLIEMEEAPLDKPIAKPERAAD</sequence>
<protein>
    <submittedName>
        <fullName evidence="1">Uncharacterized protein</fullName>
    </submittedName>
</protein>
<accession>A0A9W6N7Y7</accession>
<keyword evidence="2" id="KW-1185">Reference proteome</keyword>
<evidence type="ECO:0000313" key="1">
    <source>
        <dbReference type="EMBL" id="GLK81759.1"/>
    </source>
</evidence>
<dbReference type="AlphaFoldDB" id="A0A9W6N7Y7"/>
<proteinExistence type="predicted"/>
<dbReference type="Proteomes" id="UP001143309">
    <property type="component" value="Unassembled WGS sequence"/>
</dbReference>
<organism evidence="1 2">
    <name type="scientific">Methylopila turkensis</name>
    <dbReference type="NCBI Taxonomy" id="1437816"/>
    <lineage>
        <taxon>Bacteria</taxon>
        <taxon>Pseudomonadati</taxon>
        <taxon>Pseudomonadota</taxon>
        <taxon>Alphaproteobacteria</taxon>
        <taxon>Hyphomicrobiales</taxon>
        <taxon>Methylopilaceae</taxon>
        <taxon>Methylopila</taxon>
    </lineage>
</organism>
<reference evidence="1" key="2">
    <citation type="submission" date="2023-01" db="EMBL/GenBank/DDBJ databases">
        <authorList>
            <person name="Sun Q."/>
            <person name="Evtushenko L."/>
        </authorList>
    </citation>
    <scope>NUCLEOTIDE SEQUENCE</scope>
    <source>
        <strain evidence="1">VKM B-2748</strain>
    </source>
</reference>
<evidence type="ECO:0000313" key="2">
    <source>
        <dbReference type="Proteomes" id="UP001143309"/>
    </source>
</evidence>